<dbReference type="GO" id="GO:0030246">
    <property type="term" value="F:carbohydrate binding"/>
    <property type="evidence" value="ECO:0007669"/>
    <property type="project" value="InterPro"/>
</dbReference>
<dbReference type="Gene3D" id="2.60.40.10">
    <property type="entry name" value="Immunoglobulins"/>
    <property type="match status" value="1"/>
</dbReference>
<dbReference type="STRING" id="461836.A0A0L0DEN1"/>
<dbReference type="Proteomes" id="UP000054408">
    <property type="component" value="Unassembled WGS sequence"/>
</dbReference>
<proteinExistence type="predicted"/>
<evidence type="ECO:0000259" key="3">
    <source>
        <dbReference type="Pfam" id="PF22902"/>
    </source>
</evidence>
<dbReference type="eggNOG" id="KOG1948">
    <property type="taxonomic scope" value="Eukaryota"/>
</dbReference>
<evidence type="ECO:0000313" key="8">
    <source>
        <dbReference type="Proteomes" id="UP000054408"/>
    </source>
</evidence>
<dbReference type="OMA" id="FVFKGFG"/>
<feature type="chain" id="PRO_5005537464" evidence="2">
    <location>
        <begin position="24"/>
        <end position="1172"/>
    </location>
</feature>
<dbReference type="SUPFAM" id="SSF49452">
    <property type="entry name" value="Starch-binding domain-like"/>
    <property type="match status" value="3"/>
</dbReference>
<evidence type="ECO:0000256" key="1">
    <source>
        <dbReference type="ARBA" id="ARBA00022729"/>
    </source>
</evidence>
<dbReference type="InterPro" id="IPR055074">
    <property type="entry name" value="NOMO1-3_2nd"/>
</dbReference>
<feature type="domain" description="NOMO-like ninth beta-sandwich" evidence="3">
    <location>
        <begin position="779"/>
        <end position="842"/>
    </location>
</feature>
<dbReference type="EMBL" id="GL349462">
    <property type="protein sequence ID" value="KNC50759.1"/>
    <property type="molecule type" value="Genomic_DNA"/>
</dbReference>
<protein>
    <submittedName>
        <fullName evidence="7">Uncharacterized protein</fullName>
    </submittedName>
</protein>
<dbReference type="Gene3D" id="2.60.40.1120">
    <property type="entry name" value="Carboxypeptidase-like, regulatory domain"/>
    <property type="match status" value="3"/>
</dbReference>
<dbReference type="AlphaFoldDB" id="A0A0L0DEN1"/>
<evidence type="ECO:0000259" key="6">
    <source>
        <dbReference type="Pfam" id="PF23194"/>
    </source>
</evidence>
<dbReference type="SUPFAM" id="SSF49478">
    <property type="entry name" value="Cna protein B-type domain"/>
    <property type="match status" value="1"/>
</dbReference>
<dbReference type="InterPro" id="IPR055073">
    <property type="entry name" value="NOMO1-like_9th"/>
</dbReference>
<feature type="domain" description="NOMO second beta-sandwich" evidence="4">
    <location>
        <begin position="126"/>
        <end position="199"/>
    </location>
</feature>
<dbReference type="PANTHER" id="PTHR23303">
    <property type="entry name" value="CARBOXYPEPTIDASE REGULATORY REGION-CONTAINING"/>
    <property type="match status" value="1"/>
</dbReference>
<evidence type="ECO:0000313" key="7">
    <source>
        <dbReference type="EMBL" id="KNC50759.1"/>
    </source>
</evidence>
<evidence type="ECO:0000256" key="2">
    <source>
        <dbReference type="SAM" id="SignalP"/>
    </source>
</evidence>
<name>A0A0L0DEN1_THETB</name>
<evidence type="ECO:0000259" key="5">
    <source>
        <dbReference type="Pfam" id="PF23193"/>
    </source>
</evidence>
<dbReference type="GeneID" id="25565759"/>
<dbReference type="Pfam" id="PF13620">
    <property type="entry name" value="CarboxypepD_reg"/>
    <property type="match status" value="2"/>
</dbReference>
<dbReference type="Pfam" id="PF23194">
    <property type="entry name" value="NOMO_5th"/>
    <property type="match status" value="1"/>
</dbReference>
<organism evidence="7 8">
    <name type="scientific">Thecamonas trahens ATCC 50062</name>
    <dbReference type="NCBI Taxonomy" id="461836"/>
    <lineage>
        <taxon>Eukaryota</taxon>
        <taxon>Apusozoa</taxon>
        <taxon>Apusomonadida</taxon>
        <taxon>Apusomonadidae</taxon>
        <taxon>Thecamonas</taxon>
    </lineage>
</organism>
<dbReference type="Pfam" id="PF22904">
    <property type="entry name" value="NOMO1-like_2nd"/>
    <property type="match status" value="1"/>
</dbReference>
<dbReference type="InterPro" id="IPR056189">
    <property type="entry name" value="NOMO_3rd"/>
</dbReference>
<dbReference type="OrthoDB" id="10263633at2759"/>
<feature type="domain" description="NOMO fifth transthyretin-like" evidence="6">
    <location>
        <begin position="430"/>
        <end position="512"/>
    </location>
</feature>
<reference evidence="7 8" key="1">
    <citation type="submission" date="2010-05" db="EMBL/GenBank/DDBJ databases">
        <title>The Genome Sequence of Thecamonas trahens ATCC 50062.</title>
        <authorList>
            <consortium name="The Broad Institute Genome Sequencing Platform"/>
            <person name="Russ C."/>
            <person name="Cuomo C."/>
            <person name="Shea T."/>
            <person name="Young S.K."/>
            <person name="Zeng Q."/>
            <person name="Koehrsen M."/>
            <person name="Haas B."/>
            <person name="Borodovsky M."/>
            <person name="Guigo R."/>
            <person name="Alvarado L."/>
            <person name="Berlin A."/>
            <person name="Bochicchio J."/>
            <person name="Borenstein D."/>
            <person name="Chapman S."/>
            <person name="Chen Z."/>
            <person name="Freedman E."/>
            <person name="Gellesch M."/>
            <person name="Goldberg J."/>
            <person name="Griggs A."/>
            <person name="Gujja S."/>
            <person name="Heilman E."/>
            <person name="Heiman D."/>
            <person name="Hepburn T."/>
            <person name="Howarth C."/>
            <person name="Jen D."/>
            <person name="Larson L."/>
            <person name="Mehta T."/>
            <person name="Park D."/>
            <person name="Pearson M."/>
            <person name="Roberts A."/>
            <person name="Saif S."/>
            <person name="Shenoy N."/>
            <person name="Sisk P."/>
            <person name="Stolte C."/>
            <person name="Sykes S."/>
            <person name="Thomson T."/>
            <person name="Walk T."/>
            <person name="White J."/>
            <person name="Yandava C."/>
            <person name="Burger G."/>
            <person name="Gray M.W."/>
            <person name="Holland P.W.H."/>
            <person name="King N."/>
            <person name="Lang F.B.F."/>
            <person name="Roger A.J."/>
            <person name="Ruiz-Trillo I."/>
            <person name="Lander E."/>
            <person name="Nusbaum C."/>
        </authorList>
    </citation>
    <scope>NUCLEOTIDE SEQUENCE [LARGE SCALE GENOMIC DNA]</scope>
    <source>
        <strain evidence="7 8">ATCC 50062</strain>
    </source>
</reference>
<keyword evidence="8" id="KW-1185">Reference proteome</keyword>
<dbReference type="InterPro" id="IPR013783">
    <property type="entry name" value="Ig-like_fold"/>
</dbReference>
<dbReference type="InterPro" id="IPR056190">
    <property type="entry name" value="NOMO_5th"/>
</dbReference>
<evidence type="ECO:0000259" key="4">
    <source>
        <dbReference type="Pfam" id="PF22904"/>
    </source>
</evidence>
<dbReference type="RefSeq" id="XP_013756722.1">
    <property type="nucleotide sequence ID" value="XM_013901268.1"/>
</dbReference>
<dbReference type="InterPro" id="IPR013784">
    <property type="entry name" value="Carb-bd-like_fold"/>
</dbReference>
<feature type="signal peptide" evidence="2">
    <location>
        <begin position="1"/>
        <end position="23"/>
    </location>
</feature>
<feature type="domain" description="NOMO third transthyretin-like" evidence="5">
    <location>
        <begin position="228"/>
        <end position="343"/>
    </location>
</feature>
<dbReference type="Pfam" id="PF22902">
    <property type="entry name" value="NOMO1-like_9th"/>
    <property type="match status" value="1"/>
</dbReference>
<accession>A0A0L0DEN1</accession>
<dbReference type="PANTHER" id="PTHR23303:SF14">
    <property type="entry name" value="BOS COMPLEX SUBUNIT NOMO1-RELATED"/>
    <property type="match status" value="1"/>
</dbReference>
<dbReference type="InterPro" id="IPR051417">
    <property type="entry name" value="SDr/BOS_complex"/>
</dbReference>
<dbReference type="Pfam" id="PF23193">
    <property type="entry name" value="NOMO_3rd"/>
    <property type="match status" value="1"/>
</dbReference>
<dbReference type="GO" id="GO:0005789">
    <property type="term" value="C:endoplasmic reticulum membrane"/>
    <property type="evidence" value="ECO:0007669"/>
    <property type="project" value="TreeGrafter"/>
</dbReference>
<gene>
    <name evidence="7" type="ORF">AMSG_06650</name>
</gene>
<sequence>MTCGHIVVVLVALMSACVVITAADEVSGCSGVITIPSTLKGAPKGAFDLSTVSIVARDPSGVAAVSVPVAPTGYFFVPAADLAQAPLHMLHADGPSGWHFSPANGVRVAISADGVCNGGDDVVFSFDGFGVSGTVGVDEACPAPGSLAGTKVSLINTATGARLGSVRASVDGSFAFAGVPTASYSLVAAHDTMAFSPNDGVVPAGKLEVGYESMALTGDALLATGFTVSGAVAGSGGSGTAGVAVVVFGAASAAASTQCQPLTTLDKPLTEEELAALAPAGGALSVVCVGATDDDGKFAFRGIPCGDYVLVPHHSTAQASFDLAPTSLPVAVTGTPAVNLGAAFKITGFTVTGRVVNAKGKGVAGATVTLDGEHATVTGPDGFYAMTKVADGSYELAAAKDGVFFTSLQALAVSSATPKLANLVVTGYAVCGSVELSADFAAAGRGVKLASADGAEVERTVVKADGSFCFEAAPGAYVVSVEVSAADAAAGLVILPSTATVTVDDAVPARVVFSQSTIDVRGTVACLSTPCAAGVTVSASPGGAVATVAPSGEYTLARVLPGEYTLTVAAPGDAWCFVDESAPVVVARDAASPLAGPTFVQRGFKLVTVASHDMVLDVTHVASGEVASGFEVTAGEAETCLAEPGIYRLASSPASCFSLGSQVSFDTAADAGSPLALTATAVAVTGQITVADTLGAELTSVAVAVSGSAAADTVVTATRVPGSDAFGYRVLAKFGAGAELVLAPQPTGVLLFKPASRTVVVGAGATKCPPAVDGFAAVRGIYLSGASTPAMAGISVAALTSGAAIATTETGADGKFTLGPLFADEAYTLTAAKAGFHFKISQAGADGEYTLKSVQLGSLAVSTDSVGGVLLSLSGDEFRSNVGSDADGTKVFDELMPGEYYLTVAMKEYEFEPRAVQVTVVEGQQAEAAFGATRVAWSIYGSVAALSGGAVRGARIEAKSADGDVVETAVTSATGAFRLRGLAPGAEYTVAVVSDDGLATLPESMTVALGKADVTGVEFVTAPTVQAGAISGSVGGAGNVAGLAVLVSDAKSGAEAARVALDDTRYFYLGDLPLKRYDVSLVSGAGTELGEVKVDLGRGTGGALVPHPLVRQIEIGFDWAATEAAIAEVYDGEIDAAPFFFLSMGIVVGSAAVWGQQLRKWYSDVVFVPQPE</sequence>
<keyword evidence="1 2" id="KW-0732">Signal</keyword>